<dbReference type="AlphaFoldDB" id="A0A1B2LWQ1"/>
<dbReference type="Proteomes" id="UP000093391">
    <property type="component" value="Chromosome"/>
</dbReference>
<proteinExistence type="predicted"/>
<accession>A0A1B2LWQ1</accession>
<evidence type="ECO:0000313" key="1">
    <source>
        <dbReference type="EMBL" id="AOA57319.1"/>
    </source>
</evidence>
<dbReference type="RefSeq" id="WP_067552137.1">
    <property type="nucleotide sequence ID" value="NZ_CP016895.1"/>
</dbReference>
<protein>
    <recommendedName>
        <fullName evidence="3">Immunity protein 52 domain-containing protein</fullName>
    </recommendedName>
</protein>
<keyword evidence="2" id="KW-1185">Reference proteome</keyword>
<evidence type="ECO:0000313" key="2">
    <source>
        <dbReference type="Proteomes" id="UP000093391"/>
    </source>
</evidence>
<name>A0A1B2LWQ1_9GAMM</name>
<dbReference type="KEGG" id="ala:BFG52_02405"/>
<evidence type="ECO:0008006" key="3">
    <source>
        <dbReference type="Google" id="ProtNLM"/>
    </source>
</evidence>
<sequence>MSEFFLNTRFYKRLPCEEKNINEQLFLLKRIIENLVLVNPVFSKWYVNNPTNKKTLFEYPFPSQKADHYLLNLRKKDIFQSFSLWNGEDNSNFASIIFTTFDIRMTFEKVIDWQEVVQIFRIILDYLRVQYIYVSSDFIADTNIFPHRLVTTPICYIPQKIEANELAYLYQQINITNQYNQGSILVFDENWFIETASLKKKIQENALALVELGLIPTTELPDNFFEQ</sequence>
<reference evidence="1 2" key="1">
    <citation type="submission" date="2016-08" db="EMBL/GenBank/DDBJ databases">
        <authorList>
            <person name="Seilhamer J.J."/>
        </authorList>
    </citation>
    <scope>NUCLEOTIDE SEQUENCE [LARGE SCALE GENOMIC DNA]</scope>
    <source>
        <strain evidence="1 2">BRTC-1</strain>
    </source>
</reference>
<dbReference type="EMBL" id="CP016895">
    <property type="protein sequence ID" value="AOA57319.1"/>
    <property type="molecule type" value="Genomic_DNA"/>
</dbReference>
<organism evidence="1 2">
    <name type="scientific">Acinetobacter larvae</name>
    <dbReference type="NCBI Taxonomy" id="1789224"/>
    <lineage>
        <taxon>Bacteria</taxon>
        <taxon>Pseudomonadati</taxon>
        <taxon>Pseudomonadota</taxon>
        <taxon>Gammaproteobacteria</taxon>
        <taxon>Moraxellales</taxon>
        <taxon>Moraxellaceae</taxon>
        <taxon>Acinetobacter</taxon>
    </lineage>
</organism>
<dbReference type="OrthoDB" id="6689116at2"/>
<gene>
    <name evidence="1" type="ORF">BFG52_02405</name>
</gene>